<keyword evidence="2" id="KW-1185">Reference proteome</keyword>
<accession>A0A2A2J3P7</accession>
<organism evidence="1 2">
    <name type="scientific">Diploscapter pachys</name>
    <dbReference type="NCBI Taxonomy" id="2018661"/>
    <lineage>
        <taxon>Eukaryota</taxon>
        <taxon>Metazoa</taxon>
        <taxon>Ecdysozoa</taxon>
        <taxon>Nematoda</taxon>
        <taxon>Chromadorea</taxon>
        <taxon>Rhabditida</taxon>
        <taxon>Rhabditina</taxon>
        <taxon>Rhabditomorpha</taxon>
        <taxon>Rhabditoidea</taxon>
        <taxon>Rhabditidae</taxon>
        <taxon>Diploscapter</taxon>
    </lineage>
</organism>
<comment type="caution">
    <text evidence="1">The sequence shown here is derived from an EMBL/GenBank/DDBJ whole genome shotgun (WGS) entry which is preliminary data.</text>
</comment>
<dbReference type="Proteomes" id="UP000218231">
    <property type="component" value="Unassembled WGS sequence"/>
</dbReference>
<dbReference type="EMBL" id="LIAE01010702">
    <property type="protein sequence ID" value="PAV56428.1"/>
    <property type="molecule type" value="Genomic_DNA"/>
</dbReference>
<name>A0A2A2J3P7_9BILA</name>
<gene>
    <name evidence="1" type="ORF">WR25_12692</name>
</gene>
<sequence>MIFPGRLPPELPPTSKNLLIEPLGFTTKHPKLTIGKSLVRADPEGTSLVRLLSLADVPITIEKGEIIATAIEVQDHEKVYTVYNPATDTESVVWEDKLIPAKEDLEDSHFILKSIDLSKSNISEEGKEKLKKIISRHTKSMRRR</sequence>
<evidence type="ECO:0000313" key="2">
    <source>
        <dbReference type="Proteomes" id="UP000218231"/>
    </source>
</evidence>
<evidence type="ECO:0000313" key="1">
    <source>
        <dbReference type="EMBL" id="PAV56428.1"/>
    </source>
</evidence>
<proteinExistence type="predicted"/>
<protein>
    <submittedName>
        <fullName evidence="1">Uncharacterized protein</fullName>
    </submittedName>
</protein>
<dbReference type="AlphaFoldDB" id="A0A2A2J3P7"/>
<reference evidence="1 2" key="1">
    <citation type="journal article" date="2017" name="Curr. Biol.">
        <title>Genome architecture and evolution of a unichromosomal asexual nematode.</title>
        <authorList>
            <person name="Fradin H."/>
            <person name="Zegar C."/>
            <person name="Gutwein M."/>
            <person name="Lucas J."/>
            <person name="Kovtun M."/>
            <person name="Corcoran D."/>
            <person name="Baugh L.R."/>
            <person name="Kiontke K."/>
            <person name="Gunsalus K."/>
            <person name="Fitch D.H."/>
            <person name="Piano F."/>
        </authorList>
    </citation>
    <scope>NUCLEOTIDE SEQUENCE [LARGE SCALE GENOMIC DNA]</scope>
    <source>
        <strain evidence="1">PF1309</strain>
    </source>
</reference>